<evidence type="ECO:0000313" key="2">
    <source>
        <dbReference type="EMBL" id="VEL36457.1"/>
    </source>
</evidence>
<dbReference type="EMBL" id="CAAALY010252260">
    <property type="protein sequence ID" value="VEL36457.1"/>
    <property type="molecule type" value="Genomic_DNA"/>
</dbReference>
<dbReference type="Proteomes" id="UP000784294">
    <property type="component" value="Unassembled WGS sequence"/>
</dbReference>
<accession>A0A3S5B4V1</accession>
<protein>
    <submittedName>
        <fullName evidence="2">Uncharacterized protein</fullName>
    </submittedName>
</protein>
<comment type="caution">
    <text evidence="2">The sequence shown here is derived from an EMBL/GenBank/DDBJ whole genome shotgun (WGS) entry which is preliminary data.</text>
</comment>
<organism evidence="2 3">
    <name type="scientific">Protopolystoma xenopodis</name>
    <dbReference type="NCBI Taxonomy" id="117903"/>
    <lineage>
        <taxon>Eukaryota</taxon>
        <taxon>Metazoa</taxon>
        <taxon>Spiralia</taxon>
        <taxon>Lophotrochozoa</taxon>
        <taxon>Platyhelminthes</taxon>
        <taxon>Monogenea</taxon>
        <taxon>Polyopisthocotylea</taxon>
        <taxon>Polystomatidea</taxon>
        <taxon>Polystomatidae</taxon>
        <taxon>Protopolystoma</taxon>
    </lineage>
</organism>
<gene>
    <name evidence="2" type="ORF">PXEA_LOCUS29897</name>
</gene>
<feature type="compositionally biased region" description="Polar residues" evidence="1">
    <location>
        <begin position="76"/>
        <end position="93"/>
    </location>
</feature>
<dbReference type="AlphaFoldDB" id="A0A3S5B4V1"/>
<evidence type="ECO:0000313" key="3">
    <source>
        <dbReference type="Proteomes" id="UP000784294"/>
    </source>
</evidence>
<proteinExistence type="predicted"/>
<evidence type="ECO:0000256" key="1">
    <source>
        <dbReference type="SAM" id="MobiDB-lite"/>
    </source>
</evidence>
<reference evidence="2" key="1">
    <citation type="submission" date="2018-11" db="EMBL/GenBank/DDBJ databases">
        <authorList>
            <consortium name="Pathogen Informatics"/>
        </authorList>
    </citation>
    <scope>NUCLEOTIDE SEQUENCE</scope>
</reference>
<name>A0A3S5B4V1_9PLAT</name>
<feature type="region of interest" description="Disordered" evidence="1">
    <location>
        <begin position="75"/>
        <end position="101"/>
    </location>
</feature>
<keyword evidence="3" id="KW-1185">Reference proteome</keyword>
<dbReference type="OrthoDB" id="9858120at2759"/>
<sequence>MWRIMCENTAADADQLTACFGELGCVLRILLQPCQVSFGRHPTSASPSVIEKKSIRSPPACLNCPVSGPRACSTPKKATNANSHVRQEYTSHLQPPRGGRSQTVLCGHQGTDVRIVQTVQNHQCDSHCLRPTESMISPDPQTILSCSGSLLCPYACSRSMLHIQRLAKFSSSRPFSTVFYASYSDHQISSCFSRRHWSPAEVIGVINTITTTPSDWLAENVACLLHTAEH</sequence>